<keyword evidence="3 9" id="KW-0560">Oxidoreductase</keyword>
<evidence type="ECO:0000256" key="1">
    <source>
        <dbReference type="ARBA" id="ARBA00022714"/>
    </source>
</evidence>
<feature type="domain" description="Rieske" evidence="8">
    <location>
        <begin position="428"/>
        <end position="513"/>
    </location>
</feature>
<dbReference type="GO" id="GO:0016020">
    <property type="term" value="C:membrane"/>
    <property type="evidence" value="ECO:0007669"/>
    <property type="project" value="InterPro"/>
</dbReference>
<evidence type="ECO:0000256" key="4">
    <source>
        <dbReference type="ARBA" id="ARBA00023004"/>
    </source>
</evidence>
<geneLocation type="plasmid" evidence="9 10">
    <name>pSfHH103e</name>
</geneLocation>
<dbReference type="SUPFAM" id="SSF51905">
    <property type="entry name" value="FAD/NAD(P)-binding domain"/>
    <property type="match status" value="1"/>
</dbReference>
<dbReference type="Gene3D" id="2.102.10.10">
    <property type="entry name" value="Rieske [2Fe-2S] iron-sulphur domain"/>
    <property type="match status" value="1"/>
</dbReference>
<dbReference type="CDD" id="cd03477">
    <property type="entry name" value="Rieske_YhfW_C"/>
    <property type="match status" value="1"/>
</dbReference>
<dbReference type="PATRIC" id="fig|380.5.peg.5354"/>
<dbReference type="Gene3D" id="3.30.9.10">
    <property type="entry name" value="D-Amino Acid Oxidase, subunit A, domain 2"/>
    <property type="match status" value="1"/>
</dbReference>
<keyword evidence="1" id="KW-0001">2Fe-2S</keyword>
<dbReference type="GO" id="GO:0051537">
    <property type="term" value="F:2 iron, 2 sulfur cluster binding"/>
    <property type="evidence" value="ECO:0007669"/>
    <property type="project" value="UniProtKB-KW"/>
</dbReference>
<dbReference type="GO" id="GO:0005737">
    <property type="term" value="C:cytoplasm"/>
    <property type="evidence" value="ECO:0007669"/>
    <property type="project" value="TreeGrafter"/>
</dbReference>
<evidence type="ECO:0000256" key="5">
    <source>
        <dbReference type="ARBA" id="ARBA00023014"/>
    </source>
</evidence>
<evidence type="ECO:0000256" key="3">
    <source>
        <dbReference type="ARBA" id="ARBA00023002"/>
    </source>
</evidence>
<keyword evidence="9" id="KW-0614">Plasmid</keyword>
<accession>G9AGS8</accession>
<sequence>MTGRNIPEPAWLSKPHKRGRVTMANLPGNRGSCWVAGAGPTGYSPLDGSIHAETVVVGGGIVGLTTALRLREAGRSVVLLEALEIGGQVTGRSTAKITTQHALIYRHLIDALDLARARRYAEANSAGAALIKDWIREYAIACDLERKDAYTYATSGEGREAVVAEAEAARQVGLEARVLDRAPLPFETTGALCFADQAQFNPAKYLVGLAHAVADHGGRIFEQSRAVLIGEASRWRLVTAGGTVHAEHVVVATNMTVKSPVGMASRTQPRCHTAMAFRIDDPLVVDGMFIGIDDPTHSIRTGSDATGPLLVVLGAKFDTGQDGNVAARFVELDEWARQNLAVGEVAWRWCNEDYDTADRVPYVGEPDPEKAPGFHIATGFNAWGISNGTAAGMMIAETIVGRASPWRSLYDPTRPFPKGFHRDGDSRSIVRSTHDIPPGEGGVILRGDEKIAVCRDDDGSLHAVSASCTHKGCTVTWNNADRTWDCPCHGSIFASDGSVIHGPARTPLASVEL</sequence>
<dbReference type="Proteomes" id="UP000007735">
    <property type="component" value="Plasmid pSfHH103e"/>
</dbReference>
<feature type="compositionally biased region" description="Basic and acidic residues" evidence="7">
    <location>
        <begin position="421"/>
        <end position="434"/>
    </location>
</feature>
<dbReference type="InterPro" id="IPR036188">
    <property type="entry name" value="FAD/NAD-bd_sf"/>
</dbReference>
<dbReference type="PRINTS" id="PR00162">
    <property type="entry name" value="RIESKE"/>
</dbReference>
<dbReference type="InterPro" id="IPR005805">
    <property type="entry name" value="Rieske_Fe-S_prot_C"/>
</dbReference>
<dbReference type="GO" id="GO:0046872">
    <property type="term" value="F:metal ion binding"/>
    <property type="evidence" value="ECO:0007669"/>
    <property type="project" value="UniProtKB-KW"/>
</dbReference>
<dbReference type="EMBL" id="HE616899">
    <property type="protein sequence ID" value="CCF00260.1"/>
    <property type="molecule type" value="Genomic_DNA"/>
</dbReference>
<evidence type="ECO:0000313" key="9">
    <source>
        <dbReference type="EMBL" id="CCF00260.1"/>
    </source>
</evidence>
<evidence type="ECO:0000259" key="8">
    <source>
        <dbReference type="PROSITE" id="PS51296"/>
    </source>
</evidence>
<organism evidence="9 10">
    <name type="scientific">Sinorhizobium fredii (strain HH103)</name>
    <dbReference type="NCBI Taxonomy" id="1117943"/>
    <lineage>
        <taxon>Bacteria</taxon>
        <taxon>Pseudomonadati</taxon>
        <taxon>Pseudomonadota</taxon>
        <taxon>Alphaproteobacteria</taxon>
        <taxon>Hyphomicrobiales</taxon>
        <taxon>Rhizobiaceae</taxon>
        <taxon>Sinorhizobium/Ensifer group</taxon>
        <taxon>Sinorhizobium</taxon>
    </lineage>
</organism>
<protein>
    <submittedName>
        <fullName evidence="9">Oxidoreductase</fullName>
        <ecNumber evidence="9">1.1.1.-</ecNumber>
    </submittedName>
</protein>
<dbReference type="InterPro" id="IPR038010">
    <property type="entry name" value="YhfW_C"/>
</dbReference>
<keyword evidence="4" id="KW-0408">Iron</keyword>
<evidence type="ECO:0000256" key="6">
    <source>
        <dbReference type="ARBA" id="ARBA00023157"/>
    </source>
</evidence>
<dbReference type="PANTHER" id="PTHR13847">
    <property type="entry name" value="SARCOSINE DEHYDROGENASE-RELATED"/>
    <property type="match status" value="1"/>
</dbReference>
<dbReference type="InterPro" id="IPR036922">
    <property type="entry name" value="Rieske_2Fe-2S_sf"/>
</dbReference>
<dbReference type="PROSITE" id="PS51296">
    <property type="entry name" value="RIESKE"/>
    <property type="match status" value="1"/>
</dbReference>
<dbReference type="KEGG" id="sfh:SFHH103_05798"/>
<dbReference type="InterPro" id="IPR006076">
    <property type="entry name" value="FAD-dep_OxRdtase"/>
</dbReference>
<dbReference type="Pfam" id="PF00355">
    <property type="entry name" value="Rieske"/>
    <property type="match status" value="1"/>
</dbReference>
<keyword evidence="5" id="KW-0411">Iron-sulfur</keyword>
<dbReference type="AlphaFoldDB" id="G9AGS8"/>
<dbReference type="Gene3D" id="3.50.50.60">
    <property type="entry name" value="FAD/NAD(P)-binding domain"/>
    <property type="match status" value="1"/>
</dbReference>
<dbReference type="InterPro" id="IPR017941">
    <property type="entry name" value="Rieske_2Fe-2S"/>
</dbReference>
<proteinExistence type="predicted"/>
<feature type="region of interest" description="Disordered" evidence="7">
    <location>
        <begin position="421"/>
        <end position="440"/>
    </location>
</feature>
<dbReference type="Pfam" id="PF01266">
    <property type="entry name" value="DAO"/>
    <property type="match status" value="1"/>
</dbReference>
<evidence type="ECO:0000256" key="7">
    <source>
        <dbReference type="SAM" id="MobiDB-lite"/>
    </source>
</evidence>
<gene>
    <name evidence="9" type="ordered locus">SFHH103_05798</name>
</gene>
<evidence type="ECO:0000313" key="10">
    <source>
        <dbReference type="Proteomes" id="UP000007735"/>
    </source>
</evidence>
<evidence type="ECO:0000256" key="2">
    <source>
        <dbReference type="ARBA" id="ARBA00022723"/>
    </source>
</evidence>
<keyword evidence="2" id="KW-0479">Metal-binding</keyword>
<keyword evidence="6" id="KW-1015">Disulfide bond</keyword>
<name>G9AGS8_SINF1</name>
<dbReference type="SUPFAM" id="SSF50022">
    <property type="entry name" value="ISP domain"/>
    <property type="match status" value="1"/>
</dbReference>
<dbReference type="EC" id="1.1.1.-" evidence="9"/>
<dbReference type="PANTHER" id="PTHR13847:SF274">
    <property type="entry name" value="RIESKE 2FE-2S IRON-SULFUR PROTEIN YHFW-RELATED"/>
    <property type="match status" value="1"/>
</dbReference>
<dbReference type="GO" id="GO:0016491">
    <property type="term" value="F:oxidoreductase activity"/>
    <property type="evidence" value="ECO:0007669"/>
    <property type="project" value="UniProtKB-KW"/>
</dbReference>
<dbReference type="HOGENOM" id="CLU_007884_15_1_5"/>
<reference evidence="9 10" key="1">
    <citation type="journal article" date="2012" name="J. Bacteriol.">
        <title>Genome sequence of the soybean symbiont Sinorhizobium fredii HH103.</title>
        <authorList>
            <person name="Weidner S."/>
            <person name="Becker A."/>
            <person name="Bonilla I."/>
            <person name="Jaenicke S."/>
            <person name="Lloret J."/>
            <person name="Margaret I."/>
            <person name="Puhler A."/>
            <person name="Ruiz-Sainz J.E."/>
            <person name="Schneiker-Bekel S."/>
            <person name="Szczepanowski R."/>
            <person name="Vinardell J.M."/>
            <person name="Zehner S."/>
            <person name="Gottfert M."/>
        </authorList>
    </citation>
    <scope>NUCLEOTIDE SEQUENCE [LARGE SCALE GENOMIC DNA]</scope>
    <source>
        <strain evidence="9 10">HH103</strain>
        <plasmid evidence="10">pSfHH103e</plasmid>
    </source>
</reference>